<feature type="non-terminal residue" evidence="1">
    <location>
        <position position="1"/>
    </location>
</feature>
<dbReference type="AlphaFoldDB" id="A0A5J9U575"/>
<evidence type="ECO:0000313" key="2">
    <source>
        <dbReference type="Proteomes" id="UP000324897"/>
    </source>
</evidence>
<gene>
    <name evidence="1" type="ORF">EJB05_34896</name>
</gene>
<dbReference type="Proteomes" id="UP000324897">
    <property type="component" value="Chromosome 7"/>
</dbReference>
<name>A0A5J9U575_9POAL</name>
<proteinExistence type="predicted"/>
<dbReference type="EMBL" id="RWGY01000029">
    <property type="protein sequence ID" value="TVU18783.1"/>
    <property type="molecule type" value="Genomic_DNA"/>
</dbReference>
<dbReference type="Gene3D" id="3.40.50.2000">
    <property type="entry name" value="Glycogen Phosphorylase B"/>
    <property type="match status" value="1"/>
</dbReference>
<keyword evidence="2" id="KW-1185">Reference proteome</keyword>
<organism evidence="1 2">
    <name type="scientific">Eragrostis curvula</name>
    <name type="common">weeping love grass</name>
    <dbReference type="NCBI Taxonomy" id="38414"/>
    <lineage>
        <taxon>Eukaryota</taxon>
        <taxon>Viridiplantae</taxon>
        <taxon>Streptophyta</taxon>
        <taxon>Embryophyta</taxon>
        <taxon>Tracheophyta</taxon>
        <taxon>Spermatophyta</taxon>
        <taxon>Magnoliopsida</taxon>
        <taxon>Liliopsida</taxon>
        <taxon>Poales</taxon>
        <taxon>Poaceae</taxon>
        <taxon>PACMAD clade</taxon>
        <taxon>Chloridoideae</taxon>
        <taxon>Eragrostideae</taxon>
        <taxon>Eragrostidinae</taxon>
        <taxon>Eragrostis</taxon>
    </lineage>
</organism>
<reference evidence="1 2" key="1">
    <citation type="journal article" date="2019" name="Sci. Rep.">
        <title>A high-quality genome of Eragrostis curvula grass provides insights into Poaceae evolution and supports new strategies to enhance forage quality.</title>
        <authorList>
            <person name="Carballo J."/>
            <person name="Santos B.A.C.M."/>
            <person name="Zappacosta D."/>
            <person name="Garbus I."/>
            <person name="Selva J.P."/>
            <person name="Gallo C.A."/>
            <person name="Diaz A."/>
            <person name="Albertini E."/>
            <person name="Caccamo M."/>
            <person name="Echenique V."/>
        </authorList>
    </citation>
    <scope>NUCLEOTIDE SEQUENCE [LARGE SCALE GENOMIC DNA]</scope>
    <source>
        <strain evidence="2">cv. Victoria</strain>
        <tissue evidence="1">Leaf</tissue>
    </source>
</reference>
<comment type="caution">
    <text evidence="1">The sequence shown here is derived from an EMBL/GenBank/DDBJ whole genome shotgun (WGS) entry which is preliminary data.</text>
</comment>
<evidence type="ECO:0000313" key="1">
    <source>
        <dbReference type="EMBL" id="TVU18783.1"/>
    </source>
</evidence>
<dbReference type="Gramene" id="TVU18783">
    <property type="protein sequence ID" value="TVU18783"/>
    <property type="gene ID" value="EJB05_34896"/>
</dbReference>
<protein>
    <submittedName>
        <fullName evidence="1">Uncharacterized protein</fullName>
    </submittedName>
</protein>
<sequence>MLALLRHNPLAEQPRAPADDAVVVLPRLPHRVVLRRSQLLDPVKNRFQWSYDELVDDADARSYGEVFNSFADLEPGCVDHVWLVSPLAHARTDIADDDERCLR</sequence>
<accession>A0A5J9U575</accession>